<proteinExistence type="inferred from homology"/>
<dbReference type="CDD" id="cd00540">
    <property type="entry name" value="AAG"/>
    <property type="match status" value="1"/>
</dbReference>
<keyword evidence="6" id="KW-0326">Glycosidase</keyword>
<dbReference type="EC" id="3.2.2.-" evidence="5"/>
<dbReference type="SUPFAM" id="SSF50486">
    <property type="entry name" value="FMT C-terminal domain-like"/>
    <property type="match status" value="1"/>
</dbReference>
<organism evidence="6 7">
    <name type="scientific">Mesorhizobium montanum</name>
    <dbReference type="NCBI Taxonomy" id="3072323"/>
    <lineage>
        <taxon>Bacteria</taxon>
        <taxon>Pseudomonadati</taxon>
        <taxon>Pseudomonadota</taxon>
        <taxon>Alphaproteobacteria</taxon>
        <taxon>Hyphomicrobiales</taxon>
        <taxon>Phyllobacteriaceae</taxon>
        <taxon>Mesorhizobium</taxon>
    </lineage>
</organism>
<evidence type="ECO:0000256" key="1">
    <source>
        <dbReference type="ARBA" id="ARBA00009232"/>
    </source>
</evidence>
<sequence length="196" mass="20964">MPPDRGSDFFARDALVVARALIGARLALNTVGGIIVETEAYRPDDPASHAYRGRTPRNAPMYGAPGTAYVYRSYGLHWCLNAVCLPGSAVLIRAIQPQSGIVEMRDRRGMDDERLLCSGPGKLCQALGIDGSHNRLPLTAPPFEFAPSRTDPAAIVSGRRIGLTKAVEFEWRFGLAGSAYLSRRFAPPPGGPGGSA</sequence>
<dbReference type="GO" id="GO:0016798">
    <property type="term" value="F:hydrolase activity, acting on glycosyl bonds"/>
    <property type="evidence" value="ECO:0007669"/>
    <property type="project" value="UniProtKB-KW"/>
</dbReference>
<keyword evidence="3 5" id="KW-0378">Hydrolase</keyword>
<dbReference type="Proteomes" id="UP001276840">
    <property type="component" value="Unassembled WGS sequence"/>
</dbReference>
<keyword evidence="4 5" id="KW-0234">DNA repair</keyword>
<comment type="caution">
    <text evidence="6">The sequence shown here is derived from an EMBL/GenBank/DDBJ whole genome shotgun (WGS) entry which is preliminary data.</text>
</comment>
<dbReference type="RefSeq" id="WP_320235362.1">
    <property type="nucleotide sequence ID" value="NZ_JAVIJF010000018.1"/>
</dbReference>
<evidence type="ECO:0000256" key="5">
    <source>
        <dbReference type="HAMAP-Rule" id="MF_00527"/>
    </source>
</evidence>
<keyword evidence="7" id="KW-1185">Reference proteome</keyword>
<dbReference type="InterPro" id="IPR036995">
    <property type="entry name" value="MPG_sf"/>
</dbReference>
<dbReference type="NCBIfam" id="TIGR00567">
    <property type="entry name" value="3mg"/>
    <property type="match status" value="1"/>
</dbReference>
<dbReference type="NCBIfam" id="NF002003">
    <property type="entry name" value="PRK00802.1-3"/>
    <property type="match status" value="1"/>
</dbReference>
<dbReference type="PANTHER" id="PTHR10429:SF0">
    <property type="entry name" value="DNA-3-METHYLADENINE GLYCOSYLASE"/>
    <property type="match status" value="1"/>
</dbReference>
<dbReference type="HAMAP" id="MF_00527">
    <property type="entry name" value="3MGH"/>
    <property type="match status" value="1"/>
</dbReference>
<reference evidence="6 7" key="1">
    <citation type="submission" date="2023-08" db="EMBL/GenBank/DDBJ databases">
        <title>Implementing the SeqCode for naming new Mesorhizobium species isolated from Vachellia karroo root nodules.</title>
        <authorList>
            <person name="Van Lill M."/>
        </authorList>
    </citation>
    <scope>NUCLEOTIDE SEQUENCE [LARGE SCALE GENOMIC DNA]</scope>
    <source>
        <strain evidence="6 7">MSK 1335</strain>
    </source>
</reference>
<accession>A0ABU4ZPW5</accession>
<evidence type="ECO:0000313" key="7">
    <source>
        <dbReference type="Proteomes" id="UP001276840"/>
    </source>
</evidence>
<evidence type="ECO:0000313" key="6">
    <source>
        <dbReference type="EMBL" id="MDX8527423.1"/>
    </source>
</evidence>
<keyword evidence="2 5" id="KW-0227">DNA damage</keyword>
<dbReference type="PANTHER" id="PTHR10429">
    <property type="entry name" value="DNA-3-METHYLADENINE GLYCOSYLASE"/>
    <property type="match status" value="1"/>
</dbReference>
<name>A0ABU4ZPW5_9HYPH</name>
<dbReference type="InterPro" id="IPR003180">
    <property type="entry name" value="MPG"/>
</dbReference>
<dbReference type="Gene3D" id="3.10.300.10">
    <property type="entry name" value="Methylpurine-DNA glycosylase (MPG)"/>
    <property type="match status" value="1"/>
</dbReference>
<gene>
    <name evidence="6" type="ORF">RFM68_23255</name>
</gene>
<evidence type="ECO:0000256" key="2">
    <source>
        <dbReference type="ARBA" id="ARBA00022763"/>
    </source>
</evidence>
<protein>
    <recommendedName>
        <fullName evidence="5">Putative 3-methyladenine DNA glycosylase</fullName>
        <ecNumber evidence="5">3.2.2.-</ecNumber>
    </recommendedName>
</protein>
<dbReference type="EMBL" id="JAVIJF010000018">
    <property type="protein sequence ID" value="MDX8527423.1"/>
    <property type="molecule type" value="Genomic_DNA"/>
</dbReference>
<dbReference type="Pfam" id="PF02245">
    <property type="entry name" value="Pur_DNA_glyco"/>
    <property type="match status" value="1"/>
</dbReference>
<dbReference type="InterPro" id="IPR011034">
    <property type="entry name" value="Formyl_transferase-like_C_sf"/>
</dbReference>
<comment type="similarity">
    <text evidence="1 5">Belongs to the DNA glycosylase MPG family.</text>
</comment>
<evidence type="ECO:0000256" key="4">
    <source>
        <dbReference type="ARBA" id="ARBA00023204"/>
    </source>
</evidence>
<evidence type="ECO:0000256" key="3">
    <source>
        <dbReference type="ARBA" id="ARBA00022801"/>
    </source>
</evidence>